<gene>
    <name evidence="2" type="primary">yunB</name>
    <name evidence="2" type="ORF">D0469_12940</name>
</gene>
<dbReference type="Proteomes" id="UP000264541">
    <property type="component" value="Unassembled WGS sequence"/>
</dbReference>
<feature type="transmembrane region" description="Helical" evidence="1">
    <location>
        <begin position="20"/>
        <end position="42"/>
    </location>
</feature>
<evidence type="ECO:0000256" key="1">
    <source>
        <dbReference type="SAM" id="Phobius"/>
    </source>
</evidence>
<keyword evidence="1" id="KW-0472">Membrane</keyword>
<evidence type="ECO:0000313" key="2">
    <source>
        <dbReference type="EMBL" id="RFU68166.1"/>
    </source>
</evidence>
<keyword evidence="1" id="KW-1133">Transmembrane helix</keyword>
<sequence>MLRRRRFPKKVKMRKGPLPFKYVLLYTVIFFVLSSLISLWVIDESIEPVLMEVATSEIKRVSAQVINESIDENISEQIDMDEFIIIHGKNENGTPIISFNPKLYNSIRAETIKDIEKKLGIDQGNHIYESKGTNDQDHLNTEVYYIPLGVVTGNSLLSNFGPRIPIEMSLIGNVESEFKTKYTDAGINNGFLELFVNFKVNLQIVIPTYSEEAPVEHTVKIGDIFIPGSVPDYYGGDKSMPAPAIPVPGKDKKE</sequence>
<protein>
    <submittedName>
        <fullName evidence="2">Sporulation protein YunB</fullName>
    </submittedName>
</protein>
<proteinExistence type="predicted"/>
<dbReference type="InterPro" id="IPR014197">
    <property type="entry name" value="Sporulation_prot_YunB"/>
</dbReference>
<keyword evidence="3" id="KW-1185">Reference proteome</keyword>
<dbReference type="NCBIfam" id="TIGR02832">
    <property type="entry name" value="spo_yunB"/>
    <property type="match status" value="1"/>
</dbReference>
<reference evidence="2 3" key="1">
    <citation type="submission" date="2018-08" db="EMBL/GenBank/DDBJ databases">
        <title>Bacillus chawlae sp. nov., Bacillus glennii sp. nov., and Bacillus saganii sp. nov. Isolated from the Vehicle Assembly Building at Kennedy Space Center where the Viking Spacecraft were Assembled.</title>
        <authorList>
            <person name="Seuylemezian A."/>
            <person name="Vaishampayan P."/>
        </authorList>
    </citation>
    <scope>NUCLEOTIDE SEQUENCE [LARGE SCALE GENOMIC DNA]</scope>
    <source>
        <strain evidence="2 3">V47-23a</strain>
    </source>
</reference>
<dbReference type="OrthoDB" id="1649278at2"/>
<dbReference type="Pfam" id="PF09560">
    <property type="entry name" value="Spore_YunB"/>
    <property type="match status" value="1"/>
</dbReference>
<dbReference type="RefSeq" id="WP_117327158.1">
    <property type="nucleotide sequence ID" value="NZ_QVTE01000035.1"/>
</dbReference>
<dbReference type="AlphaFoldDB" id="A0A372LM44"/>
<accession>A0A372LM44</accession>
<keyword evidence="1" id="KW-0812">Transmembrane</keyword>
<name>A0A372LM44_9BACI</name>
<dbReference type="PIRSF" id="PIRSF021383">
    <property type="entry name" value="YunB"/>
    <property type="match status" value="1"/>
</dbReference>
<evidence type="ECO:0000313" key="3">
    <source>
        <dbReference type="Proteomes" id="UP000264541"/>
    </source>
</evidence>
<organism evidence="2 3">
    <name type="scientific">Peribacillus saganii</name>
    <dbReference type="NCBI Taxonomy" id="2303992"/>
    <lineage>
        <taxon>Bacteria</taxon>
        <taxon>Bacillati</taxon>
        <taxon>Bacillota</taxon>
        <taxon>Bacilli</taxon>
        <taxon>Bacillales</taxon>
        <taxon>Bacillaceae</taxon>
        <taxon>Peribacillus</taxon>
    </lineage>
</organism>
<comment type="caution">
    <text evidence="2">The sequence shown here is derived from an EMBL/GenBank/DDBJ whole genome shotgun (WGS) entry which is preliminary data.</text>
</comment>
<dbReference type="EMBL" id="QVTE01000035">
    <property type="protein sequence ID" value="RFU68166.1"/>
    <property type="molecule type" value="Genomic_DNA"/>
</dbReference>